<protein>
    <submittedName>
        <fullName evidence="9">AmiS/UreI transporter</fullName>
    </submittedName>
</protein>
<keyword evidence="3" id="KW-0813">Transport</keyword>
<evidence type="ECO:0000256" key="7">
    <source>
        <dbReference type="ARBA" id="ARBA00023136"/>
    </source>
</evidence>
<dbReference type="Pfam" id="PF02293">
    <property type="entry name" value="AmiS_UreI"/>
    <property type="match status" value="1"/>
</dbReference>
<dbReference type="Gene3D" id="1.25.40.600">
    <property type="match status" value="1"/>
</dbReference>
<dbReference type="RefSeq" id="WP_208741239.1">
    <property type="nucleotide sequence ID" value="NZ_CP024915.1"/>
</dbReference>
<feature type="transmembrane region" description="Helical" evidence="8">
    <location>
        <begin position="86"/>
        <end position="104"/>
    </location>
</feature>
<proteinExistence type="inferred from homology"/>
<name>A0A2L0UDD8_9MICC</name>
<reference evidence="9 10" key="1">
    <citation type="submission" date="2017-11" db="EMBL/GenBank/DDBJ databases">
        <title>Draft genome of Arthrobacter agilis strain UMCV2, a plant growth-promoting rhizobacterium and biocontrol capacity of phytopathogenic fungi.</title>
        <authorList>
            <person name="Martinez-Camara R."/>
            <person name="Santoyo G."/>
            <person name="Moreno-Hagelsieb G."/>
            <person name="Valencia-Cantero E."/>
        </authorList>
    </citation>
    <scope>NUCLEOTIDE SEQUENCE [LARGE SCALE GENOMIC DNA]</scope>
    <source>
        <strain evidence="9 10">UMCV2</strain>
    </source>
</reference>
<feature type="transmembrane region" description="Helical" evidence="8">
    <location>
        <begin position="56"/>
        <end position="74"/>
    </location>
</feature>
<evidence type="ECO:0000256" key="4">
    <source>
        <dbReference type="ARBA" id="ARBA00022475"/>
    </source>
</evidence>
<keyword evidence="5 8" id="KW-0812">Transmembrane</keyword>
<dbReference type="InterPro" id="IPR038523">
    <property type="entry name" value="AmiSUreI_transpt_sf"/>
</dbReference>
<organism evidence="9 10">
    <name type="scientific">Arthrobacter agilis</name>
    <dbReference type="NCBI Taxonomy" id="37921"/>
    <lineage>
        <taxon>Bacteria</taxon>
        <taxon>Bacillati</taxon>
        <taxon>Actinomycetota</taxon>
        <taxon>Actinomycetes</taxon>
        <taxon>Micrococcales</taxon>
        <taxon>Micrococcaceae</taxon>
        <taxon>Arthrobacter</taxon>
    </lineage>
</organism>
<evidence type="ECO:0000313" key="9">
    <source>
        <dbReference type="EMBL" id="AUZ87260.1"/>
    </source>
</evidence>
<evidence type="ECO:0000256" key="6">
    <source>
        <dbReference type="ARBA" id="ARBA00022989"/>
    </source>
</evidence>
<evidence type="ECO:0000256" key="2">
    <source>
        <dbReference type="ARBA" id="ARBA00010068"/>
    </source>
</evidence>
<dbReference type="InterPro" id="IPR003211">
    <property type="entry name" value="AmiSUreI_transpt"/>
</dbReference>
<keyword evidence="7 8" id="KW-0472">Membrane</keyword>
<feature type="transmembrane region" description="Helical" evidence="8">
    <location>
        <begin position="6"/>
        <end position="24"/>
    </location>
</feature>
<sequence>MSYICLLLSGAALLINGLGLLGRVPPRDAGFLNLAVGVLQLVLATVVAATGAPDPAAFSTASGIFLFGLTYLYVGLGSVAGLGSAGVGWFCGLVAVLAVVFAATSLDTDPLGSVLWLAWAVLWGLFFLILALDAVRLTRVTGWSAILVGTASTVIPAVLGLNGAWPAGGASAVAAAAVIGALFVGAGVAGSRTARAAAPRVAVHA</sequence>
<dbReference type="EMBL" id="CP024915">
    <property type="protein sequence ID" value="AUZ87260.1"/>
    <property type="molecule type" value="Genomic_DNA"/>
</dbReference>
<feature type="transmembrane region" description="Helical" evidence="8">
    <location>
        <begin position="142"/>
        <end position="161"/>
    </location>
</feature>
<evidence type="ECO:0000256" key="1">
    <source>
        <dbReference type="ARBA" id="ARBA00004651"/>
    </source>
</evidence>
<evidence type="ECO:0000256" key="3">
    <source>
        <dbReference type="ARBA" id="ARBA00022448"/>
    </source>
</evidence>
<feature type="transmembrane region" description="Helical" evidence="8">
    <location>
        <begin position="31"/>
        <end position="50"/>
    </location>
</feature>
<keyword evidence="4" id="KW-1003">Cell membrane</keyword>
<dbReference type="Proteomes" id="UP000239187">
    <property type="component" value="Chromosome"/>
</dbReference>
<dbReference type="GO" id="GO:0005886">
    <property type="term" value="C:plasma membrane"/>
    <property type="evidence" value="ECO:0007669"/>
    <property type="project" value="UniProtKB-SubCell"/>
</dbReference>
<evidence type="ECO:0000256" key="8">
    <source>
        <dbReference type="SAM" id="Phobius"/>
    </source>
</evidence>
<keyword evidence="6 8" id="KW-1133">Transmembrane helix</keyword>
<dbReference type="AlphaFoldDB" id="A0A2L0UDD8"/>
<feature type="transmembrane region" description="Helical" evidence="8">
    <location>
        <begin position="116"/>
        <end position="135"/>
    </location>
</feature>
<evidence type="ECO:0000256" key="5">
    <source>
        <dbReference type="ARBA" id="ARBA00022692"/>
    </source>
</evidence>
<feature type="transmembrane region" description="Helical" evidence="8">
    <location>
        <begin position="167"/>
        <end position="190"/>
    </location>
</feature>
<accession>A0A2L0UDD8</accession>
<gene>
    <name evidence="9" type="ORF">CVO76_06130</name>
</gene>
<evidence type="ECO:0000313" key="10">
    <source>
        <dbReference type="Proteomes" id="UP000239187"/>
    </source>
</evidence>
<comment type="similarity">
    <text evidence="2">Belongs to the AmiS/UreI family.</text>
</comment>
<comment type="subcellular location">
    <subcellularLocation>
        <location evidence="1">Cell membrane</location>
        <topology evidence="1">Multi-pass membrane protein</topology>
    </subcellularLocation>
</comment>